<dbReference type="InterPro" id="IPR014044">
    <property type="entry name" value="CAP_dom"/>
</dbReference>
<dbReference type="Pfam" id="PF00188">
    <property type="entry name" value="CAP"/>
    <property type="match status" value="1"/>
</dbReference>
<dbReference type="SUPFAM" id="SSF55797">
    <property type="entry name" value="PR-1-like"/>
    <property type="match status" value="1"/>
</dbReference>
<dbReference type="Gene3D" id="3.40.33.10">
    <property type="entry name" value="CAP"/>
    <property type="match status" value="1"/>
</dbReference>
<feature type="domain" description="SCP" evidence="1">
    <location>
        <begin position="12"/>
        <end position="113"/>
    </location>
</feature>
<dbReference type="WBParaSite" id="MCU_010913-RB">
    <property type="protein sequence ID" value="MCU_010913-RB"/>
    <property type="gene ID" value="MCU_010913"/>
</dbReference>
<protein>
    <submittedName>
        <fullName evidence="2">SCP domain-containing protein</fullName>
    </submittedName>
</protein>
<dbReference type="AlphaFoldDB" id="A0A5K3FRH5"/>
<evidence type="ECO:0000259" key="1">
    <source>
        <dbReference type="Pfam" id="PF00188"/>
    </source>
</evidence>
<organism evidence="2">
    <name type="scientific">Mesocestoides corti</name>
    <name type="common">Flatworm</name>
    <dbReference type="NCBI Taxonomy" id="53468"/>
    <lineage>
        <taxon>Eukaryota</taxon>
        <taxon>Metazoa</taxon>
        <taxon>Spiralia</taxon>
        <taxon>Lophotrochozoa</taxon>
        <taxon>Platyhelminthes</taxon>
        <taxon>Cestoda</taxon>
        <taxon>Eucestoda</taxon>
        <taxon>Cyclophyllidea</taxon>
        <taxon>Mesocestoididae</taxon>
        <taxon>Mesocestoides</taxon>
    </lineage>
</organism>
<reference evidence="2" key="1">
    <citation type="submission" date="2019-11" db="UniProtKB">
        <authorList>
            <consortium name="WormBaseParasite"/>
        </authorList>
    </citation>
    <scope>IDENTIFICATION</scope>
</reference>
<dbReference type="InterPro" id="IPR035940">
    <property type="entry name" value="CAP_sf"/>
</dbReference>
<name>A0A5K3FRH5_MESCO</name>
<evidence type="ECO:0000313" key="2">
    <source>
        <dbReference type="WBParaSite" id="MCU_010913-RB"/>
    </source>
</evidence>
<proteinExistence type="predicted"/>
<sequence length="186" mass="21123">MSFLLLFVSFQTYSEELEKLADNWASRCRYDYPDTEPGYENTGMYKIVSVDRKPSYEEMGRFALEASSKYNFHTNDDWNYRLFIRAISTGVGCAQAKCHNLETSKDVYYMNCVFNNADQVRGGMPYEYGAICSMCPANFKCHRNQCTKMLPPAPQDQLIPTTTSASTTTNAVATLQAAMLSISYFL</sequence>
<accession>A0A5K3FRH5</accession>